<evidence type="ECO:0000256" key="4">
    <source>
        <dbReference type="ARBA" id="ARBA00022825"/>
    </source>
</evidence>
<dbReference type="InterPro" id="IPR029062">
    <property type="entry name" value="Class_I_gatase-like"/>
</dbReference>
<dbReference type="GO" id="GO:0006508">
    <property type="term" value="P:proteolysis"/>
    <property type="evidence" value="ECO:0007669"/>
    <property type="project" value="UniProtKB-KW"/>
</dbReference>
<proteinExistence type="inferred from homology"/>
<evidence type="ECO:0000313" key="6">
    <source>
        <dbReference type="Proteomes" id="UP000824002"/>
    </source>
</evidence>
<accession>A0A9D1FMV6</accession>
<comment type="similarity">
    <text evidence="1">Belongs to the peptidase S51 family.</text>
</comment>
<gene>
    <name evidence="5" type="ORF">IAB51_06010</name>
</gene>
<evidence type="ECO:0000313" key="5">
    <source>
        <dbReference type="EMBL" id="HIS76353.1"/>
    </source>
</evidence>
<keyword evidence="2" id="KW-0645">Protease</keyword>
<dbReference type="Proteomes" id="UP000824002">
    <property type="component" value="Unassembled WGS sequence"/>
</dbReference>
<keyword evidence="4" id="KW-0720">Serine protease</keyword>
<dbReference type="EMBL" id="DVJP01000039">
    <property type="protein sequence ID" value="HIS76353.1"/>
    <property type="molecule type" value="Genomic_DNA"/>
</dbReference>
<evidence type="ECO:0000256" key="1">
    <source>
        <dbReference type="ARBA" id="ARBA00006534"/>
    </source>
</evidence>
<dbReference type="Gene3D" id="3.40.50.880">
    <property type="match status" value="1"/>
</dbReference>
<dbReference type="AlphaFoldDB" id="A0A9D1FMV6"/>
<dbReference type="GO" id="GO:0008236">
    <property type="term" value="F:serine-type peptidase activity"/>
    <property type="evidence" value="ECO:0007669"/>
    <property type="project" value="UniProtKB-KW"/>
</dbReference>
<reference evidence="5" key="1">
    <citation type="submission" date="2020-10" db="EMBL/GenBank/DDBJ databases">
        <authorList>
            <person name="Gilroy R."/>
        </authorList>
    </citation>
    <scope>NUCLEOTIDE SEQUENCE</scope>
    <source>
        <strain evidence="5">CHK199-13235</strain>
    </source>
</reference>
<evidence type="ECO:0000256" key="3">
    <source>
        <dbReference type="ARBA" id="ARBA00022801"/>
    </source>
</evidence>
<keyword evidence="3" id="KW-0378">Hydrolase</keyword>
<sequence>MKQILLTSAGLTDVMQSLFVSRIHKRPEQIKIMLIPCASLDSDGGREGIIAGMAGLLQMGIRKENIFLYNLTYLLSHGYQRIYSAAEDLSALPLDIRLPTRAEFRQFDAVLFTGGRADTLMDEILRTGFRPLLTQAVEDGLFYIGVSAGSMVAAGNFENGLGFLKNPVIPHCLQGLPCGNVPENGEISLTDKQAVWITDAGAQIIGE</sequence>
<name>A0A9D1FMV6_9FIRM</name>
<protein>
    <submittedName>
        <fullName evidence="5">Type 1 glutamine amidotransferase-like domain-containing protein</fullName>
    </submittedName>
</protein>
<comment type="caution">
    <text evidence="5">The sequence shown here is derived from an EMBL/GenBank/DDBJ whole genome shotgun (WGS) entry which is preliminary data.</text>
</comment>
<evidence type="ECO:0000256" key="2">
    <source>
        <dbReference type="ARBA" id="ARBA00022670"/>
    </source>
</evidence>
<dbReference type="InterPro" id="IPR005320">
    <property type="entry name" value="Peptidase_S51"/>
</dbReference>
<dbReference type="SUPFAM" id="SSF52317">
    <property type="entry name" value="Class I glutamine amidotransferase-like"/>
    <property type="match status" value="1"/>
</dbReference>
<organism evidence="5 6">
    <name type="scientific">Candidatus Merdivicinus excrementipullorum</name>
    <dbReference type="NCBI Taxonomy" id="2840867"/>
    <lineage>
        <taxon>Bacteria</taxon>
        <taxon>Bacillati</taxon>
        <taxon>Bacillota</taxon>
        <taxon>Clostridia</taxon>
        <taxon>Eubacteriales</taxon>
        <taxon>Oscillospiraceae</taxon>
        <taxon>Oscillospiraceae incertae sedis</taxon>
        <taxon>Candidatus Merdivicinus</taxon>
    </lineage>
</organism>
<dbReference type="Pfam" id="PF03575">
    <property type="entry name" value="Peptidase_S51"/>
    <property type="match status" value="1"/>
</dbReference>
<keyword evidence="5" id="KW-0315">Glutamine amidotransferase</keyword>
<reference evidence="5" key="2">
    <citation type="journal article" date="2021" name="PeerJ">
        <title>Extensive microbial diversity within the chicken gut microbiome revealed by metagenomics and culture.</title>
        <authorList>
            <person name="Gilroy R."/>
            <person name="Ravi A."/>
            <person name="Getino M."/>
            <person name="Pursley I."/>
            <person name="Horton D.L."/>
            <person name="Alikhan N.F."/>
            <person name="Baker D."/>
            <person name="Gharbi K."/>
            <person name="Hall N."/>
            <person name="Watson M."/>
            <person name="Adriaenssens E.M."/>
            <person name="Foster-Nyarko E."/>
            <person name="Jarju S."/>
            <person name="Secka A."/>
            <person name="Antonio M."/>
            <person name="Oren A."/>
            <person name="Chaudhuri R.R."/>
            <person name="La Ragione R."/>
            <person name="Hildebrand F."/>
            <person name="Pallen M.J."/>
        </authorList>
    </citation>
    <scope>NUCLEOTIDE SEQUENCE</scope>
    <source>
        <strain evidence="5">CHK199-13235</strain>
    </source>
</reference>